<reference evidence="1 3" key="1">
    <citation type="submission" date="2016-10" db="EMBL/GenBank/DDBJ databases">
        <title>Draft genome sequences of four alkaliphilic bacteria belonging to the Anaerobacillus genus.</title>
        <authorList>
            <person name="Bassil N.M."/>
            <person name="Lloyd J.R."/>
        </authorList>
    </citation>
    <scope>NUCLEOTIDE SEQUENCE [LARGE SCALE GENOMIC DNA]</scope>
    <source>
        <strain evidence="1 3">NB2006</strain>
    </source>
</reference>
<reference evidence="2 3" key="2">
    <citation type="journal article" date="2017" name="Genome Announc.">
        <title>Draft Genome Sequences of Four Alkaliphilic Bacteria Belonging to the Anaerobacillus Genus.</title>
        <authorList>
            <person name="Bassil N.M."/>
            <person name="Lloyd J.R."/>
        </authorList>
    </citation>
    <scope>NUCLEOTIDE SEQUENCE [LARGE SCALE GENOMIC DNA]</scope>
    <source>
        <strain evidence="2 3">NB2006</strain>
    </source>
</reference>
<dbReference type="AlphaFoldDB" id="A0A1S2M354"/>
<dbReference type="KEGG" id="aia:AWH56_012670"/>
<name>A0A1S2M354_9BACI</name>
<dbReference type="EMBL" id="CP063356">
    <property type="protein sequence ID" value="QOY38306.1"/>
    <property type="molecule type" value="Genomic_DNA"/>
</dbReference>
<evidence type="ECO:0000313" key="2">
    <source>
        <dbReference type="EMBL" id="QOY38306.1"/>
    </source>
</evidence>
<evidence type="ECO:0000313" key="1">
    <source>
        <dbReference type="EMBL" id="OIJ19118.1"/>
    </source>
</evidence>
<protein>
    <submittedName>
        <fullName evidence="1">Uncharacterized protein</fullName>
    </submittedName>
</protein>
<proteinExistence type="predicted"/>
<accession>A0A1S2M354</accession>
<dbReference type="Proteomes" id="UP000180175">
    <property type="component" value="Chromosome"/>
</dbReference>
<reference evidence="2 3" key="3">
    <citation type="journal article" date="2019" name="Int. J. Syst. Evol. Microbiol.">
        <title>Anaerobacillus isosaccharinicus sp. nov., an alkaliphilic bacterium which degrades isosaccharinic acid.</title>
        <authorList>
            <person name="Bassil N.M."/>
            <person name="Lloyd J.R."/>
        </authorList>
    </citation>
    <scope>NUCLEOTIDE SEQUENCE [LARGE SCALE GENOMIC DNA]</scope>
    <source>
        <strain evidence="2 3">NB2006</strain>
    </source>
</reference>
<dbReference type="RefSeq" id="WP_071317012.1">
    <property type="nucleotide sequence ID" value="NZ_CP063356.2"/>
</dbReference>
<dbReference type="EMBL" id="LQXD01000083">
    <property type="protein sequence ID" value="OIJ19118.1"/>
    <property type="molecule type" value="Genomic_DNA"/>
</dbReference>
<sequence>MPAKTIYVRDEHLDIFNQIKEDAKKEPGDTTPFAFIVKMYEFYQQHKDFRNEPFEEKIFTILPHKKIRFFGCLLAQKNQYSVFLGEKGKFIVIMNLDDDLHSYQVQTTLSGLKETIPDDIYRGCVKALEGIEYIEFIEL</sequence>
<organism evidence="1 3">
    <name type="scientific">Anaerobacillus isosaccharinicus</name>
    <dbReference type="NCBI Taxonomy" id="1532552"/>
    <lineage>
        <taxon>Bacteria</taxon>
        <taxon>Bacillati</taxon>
        <taxon>Bacillota</taxon>
        <taxon>Bacilli</taxon>
        <taxon>Bacillales</taxon>
        <taxon>Bacillaceae</taxon>
        <taxon>Anaerobacillus</taxon>
    </lineage>
</organism>
<gene>
    <name evidence="2" type="ORF">AWH56_012670</name>
    <name evidence="1" type="ORF">AWH56_10000</name>
</gene>
<dbReference type="OrthoDB" id="3199431at2"/>
<reference evidence="2" key="4">
    <citation type="submission" date="2020-10" db="EMBL/GenBank/DDBJ databases">
        <authorList>
            <person name="Bassil N.M."/>
            <person name="Lloyd J.R."/>
        </authorList>
    </citation>
    <scope>NUCLEOTIDE SEQUENCE</scope>
    <source>
        <strain evidence="2">NB2006</strain>
    </source>
</reference>
<keyword evidence="3" id="KW-1185">Reference proteome</keyword>
<evidence type="ECO:0000313" key="3">
    <source>
        <dbReference type="Proteomes" id="UP000180175"/>
    </source>
</evidence>